<organism evidence="2 3">
    <name type="scientific">Algimonas arctica</name>
    <dbReference type="NCBI Taxonomy" id="1479486"/>
    <lineage>
        <taxon>Bacteria</taxon>
        <taxon>Pseudomonadati</taxon>
        <taxon>Pseudomonadota</taxon>
        <taxon>Alphaproteobacteria</taxon>
        <taxon>Maricaulales</taxon>
        <taxon>Robiginitomaculaceae</taxon>
        <taxon>Algimonas</taxon>
    </lineage>
</organism>
<dbReference type="Pfam" id="PF05960">
    <property type="entry name" value="DUF885"/>
    <property type="match status" value="1"/>
</dbReference>
<feature type="chain" id="PRO_5035287055" description="DUF885 domain-containing protein" evidence="1">
    <location>
        <begin position="24"/>
        <end position="625"/>
    </location>
</feature>
<proteinExistence type="predicted"/>
<dbReference type="InterPro" id="IPR010281">
    <property type="entry name" value="DUF885"/>
</dbReference>
<accession>A0A8J3G1H7</accession>
<comment type="caution">
    <text evidence="2">The sequence shown here is derived from an EMBL/GenBank/DDBJ whole genome shotgun (WGS) entry which is preliminary data.</text>
</comment>
<evidence type="ECO:0000313" key="3">
    <source>
        <dbReference type="Proteomes" id="UP000634004"/>
    </source>
</evidence>
<dbReference type="PANTHER" id="PTHR33361:SF2">
    <property type="entry name" value="DUF885 DOMAIN-CONTAINING PROTEIN"/>
    <property type="match status" value="1"/>
</dbReference>
<feature type="signal peptide" evidence="1">
    <location>
        <begin position="1"/>
        <end position="23"/>
    </location>
</feature>
<evidence type="ECO:0000313" key="2">
    <source>
        <dbReference type="EMBL" id="GHA88359.1"/>
    </source>
</evidence>
<dbReference type="EMBL" id="BMZH01000003">
    <property type="protein sequence ID" value="GHA88359.1"/>
    <property type="molecule type" value="Genomic_DNA"/>
</dbReference>
<evidence type="ECO:0000256" key="1">
    <source>
        <dbReference type="SAM" id="SignalP"/>
    </source>
</evidence>
<dbReference type="Proteomes" id="UP000634004">
    <property type="component" value="Unassembled WGS sequence"/>
</dbReference>
<reference evidence="2" key="2">
    <citation type="submission" date="2020-09" db="EMBL/GenBank/DDBJ databases">
        <authorList>
            <person name="Sun Q."/>
            <person name="Kim S."/>
        </authorList>
    </citation>
    <scope>NUCLEOTIDE SEQUENCE</scope>
    <source>
        <strain evidence="2">KCTC 32513</strain>
    </source>
</reference>
<dbReference type="PANTHER" id="PTHR33361">
    <property type="entry name" value="GLR0591 PROTEIN"/>
    <property type="match status" value="1"/>
</dbReference>
<sequence length="625" mass="70405">MSRFFRLSATTALCSLAPLAAFGQIATTTLAQYFTCPGNQVSLVNGQTQCALSDSLERLIIDFEANALINNPISAGEKGDRAALRRLPDASEAARTTSIHRIEALDRRHTALRRSPEFSGLNEAQRLNYEMMGFLLDQRKRLLPFDESRMPFVNDSGFFTEMSYVSRQTRFERPEDYEAYAARLTQLPRSFAQHRANMRRGIEEDFTASDAILPGVIDAVRGLADGTAADHPLYAPFVTMNDSISDKEQMRLKGLGLAAINTSVLPAYSALLEFFETEYAPAARTDVGIGATEEGRNYYRALVRNFTTLDLTPDEVHDMGLREVARIRSEMDAVIETSGFEGGFAEFLDFLRTDPQFYAKTEAELMHYAAWLAKRIDGKMPEFFGKLPRLSYGVMKVPDEMAKNYTTGRYWGGSPEAGRAGFYVVNTYDLPQRPLYNLPALTAHEGVPGHHHQIALAQELEGIPDFRKSLYATAFGEGWGLYSEKLAAEMGLYETPYEKFGQLTYEMWRACRLVVDTGMHWKGWTRDQAEACFLENSALSRSNIRTEVDRYISWPGQALAYKIGEMKILELRKRAEDGLGDDFDIRHFHDAVLENGSVPLSILERQIDRYIARAKREAVKARSAD</sequence>
<protein>
    <recommendedName>
        <fullName evidence="4">DUF885 domain-containing protein</fullName>
    </recommendedName>
</protein>
<dbReference type="AlphaFoldDB" id="A0A8J3G1H7"/>
<reference evidence="2" key="1">
    <citation type="journal article" date="2014" name="Int. J. Syst. Evol. Microbiol.">
        <title>Complete genome sequence of Corynebacterium casei LMG S-19264T (=DSM 44701T), isolated from a smear-ripened cheese.</title>
        <authorList>
            <consortium name="US DOE Joint Genome Institute (JGI-PGF)"/>
            <person name="Walter F."/>
            <person name="Albersmeier A."/>
            <person name="Kalinowski J."/>
            <person name="Ruckert C."/>
        </authorList>
    </citation>
    <scope>NUCLEOTIDE SEQUENCE</scope>
    <source>
        <strain evidence="2">KCTC 32513</strain>
    </source>
</reference>
<evidence type="ECO:0008006" key="4">
    <source>
        <dbReference type="Google" id="ProtNLM"/>
    </source>
</evidence>
<dbReference type="RefSeq" id="WP_189495909.1">
    <property type="nucleotide sequence ID" value="NZ_BMZH01000003.1"/>
</dbReference>
<keyword evidence="3" id="KW-1185">Reference proteome</keyword>
<name>A0A8J3G1H7_9PROT</name>
<gene>
    <name evidence="2" type="ORF">GCM10009069_09140</name>
</gene>
<keyword evidence="1" id="KW-0732">Signal</keyword>